<name>A0A3M7S325_BRAPC</name>
<organism evidence="6 7">
    <name type="scientific">Brachionus plicatilis</name>
    <name type="common">Marine rotifer</name>
    <name type="synonym">Brachionus muelleri</name>
    <dbReference type="NCBI Taxonomy" id="10195"/>
    <lineage>
        <taxon>Eukaryota</taxon>
        <taxon>Metazoa</taxon>
        <taxon>Spiralia</taxon>
        <taxon>Gnathifera</taxon>
        <taxon>Rotifera</taxon>
        <taxon>Eurotatoria</taxon>
        <taxon>Monogononta</taxon>
        <taxon>Pseudotrocha</taxon>
        <taxon>Ploima</taxon>
        <taxon>Brachionidae</taxon>
        <taxon>Brachionus</taxon>
    </lineage>
</organism>
<keyword evidence="2 4" id="KW-0863">Zinc-finger</keyword>
<keyword evidence="1" id="KW-0479">Metal-binding</keyword>
<gene>
    <name evidence="6" type="ORF">BpHYR1_030032</name>
</gene>
<dbReference type="InterPro" id="IPR024119">
    <property type="entry name" value="TF_DEAF-1"/>
</dbReference>
<keyword evidence="3" id="KW-0862">Zinc</keyword>
<evidence type="ECO:0000313" key="7">
    <source>
        <dbReference type="Proteomes" id="UP000276133"/>
    </source>
</evidence>
<evidence type="ECO:0000259" key="5">
    <source>
        <dbReference type="PROSITE" id="PS50865"/>
    </source>
</evidence>
<dbReference type="PANTHER" id="PTHR10237:SF14">
    <property type="entry name" value="MYND-TYPE DOMAIN-CONTAINING PROTEIN"/>
    <property type="match status" value="1"/>
</dbReference>
<evidence type="ECO:0000256" key="4">
    <source>
        <dbReference type="PROSITE-ProRule" id="PRU00134"/>
    </source>
</evidence>
<dbReference type="Proteomes" id="UP000276133">
    <property type="component" value="Unassembled WGS sequence"/>
</dbReference>
<comment type="caution">
    <text evidence="6">The sequence shown here is derived from an EMBL/GenBank/DDBJ whole genome shotgun (WGS) entry which is preliminary data.</text>
</comment>
<dbReference type="SUPFAM" id="SSF144232">
    <property type="entry name" value="HIT/MYND zinc finger-like"/>
    <property type="match status" value="1"/>
</dbReference>
<dbReference type="Gene3D" id="6.10.140.2220">
    <property type="match status" value="1"/>
</dbReference>
<dbReference type="InterPro" id="IPR002893">
    <property type="entry name" value="Znf_MYND"/>
</dbReference>
<proteinExistence type="predicted"/>
<dbReference type="Pfam" id="PF01753">
    <property type="entry name" value="zf-MYND"/>
    <property type="match status" value="1"/>
</dbReference>
<evidence type="ECO:0000256" key="3">
    <source>
        <dbReference type="ARBA" id="ARBA00022833"/>
    </source>
</evidence>
<dbReference type="PROSITE" id="PS50865">
    <property type="entry name" value="ZF_MYND_2"/>
    <property type="match status" value="1"/>
</dbReference>
<dbReference type="AlphaFoldDB" id="A0A3M7S325"/>
<feature type="domain" description="MYND-type" evidence="5">
    <location>
        <begin position="12"/>
        <end position="49"/>
    </location>
</feature>
<dbReference type="PANTHER" id="PTHR10237">
    <property type="entry name" value="DEFORMED EPIDERMAL AUTOREGULATORY FACTOR 1 HOMOLOG SUPPRESSIN"/>
    <property type="match status" value="1"/>
</dbReference>
<dbReference type="GO" id="GO:0000981">
    <property type="term" value="F:DNA-binding transcription factor activity, RNA polymerase II-specific"/>
    <property type="evidence" value="ECO:0007669"/>
    <property type="project" value="TreeGrafter"/>
</dbReference>
<reference evidence="6 7" key="1">
    <citation type="journal article" date="2018" name="Sci. Rep.">
        <title>Genomic signatures of local adaptation to the degree of environmental predictability in rotifers.</title>
        <authorList>
            <person name="Franch-Gras L."/>
            <person name="Hahn C."/>
            <person name="Garcia-Roger E.M."/>
            <person name="Carmona M.J."/>
            <person name="Serra M."/>
            <person name="Gomez A."/>
        </authorList>
    </citation>
    <scope>NUCLEOTIDE SEQUENCE [LARGE SCALE GENOMIC DNA]</scope>
    <source>
        <strain evidence="6">HYR1</strain>
    </source>
</reference>
<evidence type="ECO:0000256" key="1">
    <source>
        <dbReference type="ARBA" id="ARBA00022723"/>
    </source>
</evidence>
<keyword evidence="7" id="KW-1185">Reference proteome</keyword>
<dbReference type="EMBL" id="REGN01002117">
    <property type="protein sequence ID" value="RNA30194.1"/>
    <property type="molecule type" value="Genomic_DNA"/>
</dbReference>
<dbReference type="OrthoDB" id="10072135at2759"/>
<dbReference type="GO" id="GO:0005634">
    <property type="term" value="C:nucleus"/>
    <property type="evidence" value="ECO:0007669"/>
    <property type="project" value="TreeGrafter"/>
</dbReference>
<sequence length="200" mass="23426">MSDSNNSIHEPCKACAQENARFRCGNCKSIWYCSKECQKTDWKNHKPNCNYDAEKLISIVVVNGDEVFDQKVPKFEVDPTNGWIPCVITEMIGIPVMVKRWAPYTKQPHRELGIFYMVDPVSGLAGTEWQMGCGVIAFAQMNKTDFPVQLFWDLYSYIYTLMDYYGDENFDYEKFKKNQLNYKSFREYQIEEHKLQGIID</sequence>
<accession>A0A3M7S325</accession>
<evidence type="ECO:0000313" key="6">
    <source>
        <dbReference type="EMBL" id="RNA30194.1"/>
    </source>
</evidence>
<evidence type="ECO:0000256" key="2">
    <source>
        <dbReference type="ARBA" id="ARBA00022771"/>
    </source>
</evidence>
<dbReference type="GO" id="GO:0008270">
    <property type="term" value="F:zinc ion binding"/>
    <property type="evidence" value="ECO:0007669"/>
    <property type="project" value="UniProtKB-KW"/>
</dbReference>
<protein>
    <submittedName>
        <fullName evidence="6">Ectomycorrhiza-upregulated zf-MYND domain-containing</fullName>
    </submittedName>
</protein>